<dbReference type="AlphaFoldDB" id="A0AAU9MRV1"/>
<feature type="region of interest" description="Disordered" evidence="1">
    <location>
        <begin position="74"/>
        <end position="142"/>
    </location>
</feature>
<proteinExistence type="predicted"/>
<evidence type="ECO:0000313" key="3">
    <source>
        <dbReference type="Proteomes" id="UP001157418"/>
    </source>
</evidence>
<keyword evidence="3" id="KW-1185">Reference proteome</keyword>
<accession>A0AAU9MRV1</accession>
<reference evidence="2 3" key="1">
    <citation type="submission" date="2022-01" db="EMBL/GenBank/DDBJ databases">
        <authorList>
            <person name="Xiong W."/>
            <person name="Schranz E."/>
        </authorList>
    </citation>
    <scope>NUCLEOTIDE SEQUENCE [LARGE SCALE GENOMIC DNA]</scope>
</reference>
<protein>
    <submittedName>
        <fullName evidence="2">Uncharacterized protein</fullName>
    </submittedName>
</protein>
<dbReference type="EMBL" id="CAKMRJ010002569">
    <property type="protein sequence ID" value="CAH1429217.1"/>
    <property type="molecule type" value="Genomic_DNA"/>
</dbReference>
<dbReference type="Proteomes" id="UP001157418">
    <property type="component" value="Unassembled WGS sequence"/>
</dbReference>
<evidence type="ECO:0000256" key="1">
    <source>
        <dbReference type="SAM" id="MobiDB-lite"/>
    </source>
</evidence>
<organism evidence="2 3">
    <name type="scientific">Lactuca virosa</name>
    <dbReference type="NCBI Taxonomy" id="75947"/>
    <lineage>
        <taxon>Eukaryota</taxon>
        <taxon>Viridiplantae</taxon>
        <taxon>Streptophyta</taxon>
        <taxon>Embryophyta</taxon>
        <taxon>Tracheophyta</taxon>
        <taxon>Spermatophyta</taxon>
        <taxon>Magnoliopsida</taxon>
        <taxon>eudicotyledons</taxon>
        <taxon>Gunneridae</taxon>
        <taxon>Pentapetalae</taxon>
        <taxon>asterids</taxon>
        <taxon>campanulids</taxon>
        <taxon>Asterales</taxon>
        <taxon>Asteraceae</taxon>
        <taxon>Cichorioideae</taxon>
        <taxon>Cichorieae</taxon>
        <taxon>Lactucinae</taxon>
        <taxon>Lactuca</taxon>
    </lineage>
</organism>
<evidence type="ECO:0000313" key="2">
    <source>
        <dbReference type="EMBL" id="CAH1429217.1"/>
    </source>
</evidence>
<gene>
    <name evidence="2" type="ORF">LVIROSA_LOCUS16089</name>
</gene>
<sequence>MITTGNTIENIAEGGSLVQRMRDLDAPEETPQVTTVIKKFVMASALKEHGDEDKELREFESFKRFQAMKKRCEEREAQKKNKEWDYISIHTDQSSDSGGSRGKGRKEKKEGSEDQGRKVPQKHQNTDEHHTMTGGWNLLNIS</sequence>
<name>A0AAU9MRV1_9ASTR</name>
<feature type="compositionally biased region" description="Basic and acidic residues" evidence="1">
    <location>
        <begin position="107"/>
        <end position="117"/>
    </location>
</feature>
<feature type="compositionally biased region" description="Basic and acidic residues" evidence="1">
    <location>
        <begin position="74"/>
        <end position="85"/>
    </location>
</feature>
<comment type="caution">
    <text evidence="2">The sequence shown here is derived from an EMBL/GenBank/DDBJ whole genome shotgun (WGS) entry which is preliminary data.</text>
</comment>